<feature type="transmembrane region" description="Helical" evidence="7">
    <location>
        <begin position="192"/>
        <end position="211"/>
    </location>
</feature>
<accession>A0A1Q2CFZ2</accession>
<feature type="transmembrane region" description="Helical" evidence="7">
    <location>
        <begin position="378"/>
        <end position="397"/>
    </location>
</feature>
<evidence type="ECO:0000256" key="1">
    <source>
        <dbReference type="ARBA" id="ARBA00004651"/>
    </source>
</evidence>
<protein>
    <submittedName>
        <fullName evidence="8">ABC transporter permease</fullName>
    </submittedName>
</protein>
<dbReference type="GO" id="GO:0022857">
    <property type="term" value="F:transmembrane transporter activity"/>
    <property type="evidence" value="ECO:0007669"/>
    <property type="project" value="InterPro"/>
</dbReference>
<dbReference type="PANTHER" id="PTHR47089:SF1">
    <property type="entry name" value="GUANOSINE ABC TRANSPORTER PERMEASE PROTEIN NUPP"/>
    <property type="match status" value="1"/>
</dbReference>
<feature type="transmembrane region" description="Helical" evidence="7">
    <location>
        <begin position="281"/>
        <end position="302"/>
    </location>
</feature>
<dbReference type="GO" id="GO:0005886">
    <property type="term" value="C:plasma membrane"/>
    <property type="evidence" value="ECO:0007669"/>
    <property type="project" value="UniProtKB-SubCell"/>
</dbReference>
<dbReference type="PANTHER" id="PTHR47089">
    <property type="entry name" value="ABC TRANSPORTER, PERMEASE PROTEIN"/>
    <property type="match status" value="1"/>
</dbReference>
<evidence type="ECO:0000256" key="6">
    <source>
        <dbReference type="SAM" id="MobiDB-lite"/>
    </source>
</evidence>
<feature type="transmembrane region" description="Helical" evidence="7">
    <location>
        <begin position="36"/>
        <end position="60"/>
    </location>
</feature>
<dbReference type="KEGG" id="tfl:RPIT_09775"/>
<sequence>MSEQPHKSTEQPPAPESTVTEPVVAAPRTRQPRPSWVNTLIITIASLLLAFIVAAVVMVFSDAEVAATWAYFFAQPGDALAASWDKIASTFYAMYVGSMGSWVAITNTTAEAAPLICAGLGVAVAFRAGLFNIGAQGQAMLGALSAAFLGFSVKGLPLFLHLPLVILVGILAGAIWGGIVGLIKARTGAHEVILTIMMNYIAGSLLAFLMLQPLFQAPGRVDPISPVLEWTATMPRIDGTRLHLGFILALLAALLVWWLLERTKFGIHLKAVGLNPNAAATAGASVPVITMLSMSLAGALAGLGGVQMVTAPELLTGFPPQMTGTIIGTLGFDAITVALLGRSRPLGVVFAGLLFGALKASRRTMVTMAGTPDRLTDLIQALIVLFVAAPAFVVWVLPFLKERKAKRVVAESRKVAAA</sequence>
<reference evidence="8 9" key="1">
    <citation type="journal article" date="2016" name="Int. J. Syst. Evol. Microbiol.">
        <title>Tessaracoccus flavus sp. nov., isolated from the drainage system of a lindane-producing factory.</title>
        <authorList>
            <person name="Kumari R."/>
            <person name="Singh P."/>
            <person name="Schumann P."/>
            <person name="Lal R."/>
        </authorList>
    </citation>
    <scope>NUCLEOTIDE SEQUENCE [LARGE SCALE GENOMIC DNA]</scope>
    <source>
        <strain evidence="8 9">RP1T</strain>
    </source>
</reference>
<dbReference type="Proteomes" id="UP000188324">
    <property type="component" value="Chromosome"/>
</dbReference>
<keyword evidence="4 7" id="KW-1133">Transmembrane helix</keyword>
<keyword evidence="9" id="KW-1185">Reference proteome</keyword>
<evidence type="ECO:0000313" key="9">
    <source>
        <dbReference type="Proteomes" id="UP000188324"/>
    </source>
</evidence>
<evidence type="ECO:0000256" key="7">
    <source>
        <dbReference type="SAM" id="Phobius"/>
    </source>
</evidence>
<feature type="region of interest" description="Disordered" evidence="6">
    <location>
        <begin position="1"/>
        <end position="30"/>
    </location>
</feature>
<evidence type="ECO:0000256" key="5">
    <source>
        <dbReference type="ARBA" id="ARBA00023136"/>
    </source>
</evidence>
<feature type="transmembrane region" description="Helical" evidence="7">
    <location>
        <begin position="242"/>
        <end position="260"/>
    </location>
</feature>
<dbReference type="EMBL" id="CP019605">
    <property type="protein sequence ID" value="AQP45038.1"/>
    <property type="molecule type" value="Genomic_DNA"/>
</dbReference>
<evidence type="ECO:0000256" key="3">
    <source>
        <dbReference type="ARBA" id="ARBA00022692"/>
    </source>
</evidence>
<dbReference type="STRING" id="1610493.RPIT_09775"/>
<keyword evidence="5 7" id="KW-0472">Membrane</keyword>
<evidence type="ECO:0000256" key="2">
    <source>
        <dbReference type="ARBA" id="ARBA00022475"/>
    </source>
</evidence>
<feature type="transmembrane region" description="Helical" evidence="7">
    <location>
        <begin position="159"/>
        <end position="180"/>
    </location>
</feature>
<dbReference type="CDD" id="cd06580">
    <property type="entry name" value="TM_PBP1_transp_TpRbsC_like"/>
    <property type="match status" value="1"/>
</dbReference>
<dbReference type="InterPro" id="IPR001851">
    <property type="entry name" value="ABC_transp_permease"/>
</dbReference>
<dbReference type="RefSeq" id="WP_077342705.1">
    <property type="nucleotide sequence ID" value="NZ_CP019605.1"/>
</dbReference>
<comment type="subcellular location">
    <subcellularLocation>
        <location evidence="1">Cell membrane</location>
        <topology evidence="1">Multi-pass membrane protein</topology>
    </subcellularLocation>
</comment>
<name>A0A1Q2CFZ2_9ACTN</name>
<feature type="transmembrane region" description="Helical" evidence="7">
    <location>
        <begin position="322"/>
        <end position="341"/>
    </location>
</feature>
<dbReference type="Pfam" id="PF02653">
    <property type="entry name" value="BPD_transp_2"/>
    <property type="match status" value="1"/>
</dbReference>
<dbReference type="OrthoDB" id="45037at2"/>
<gene>
    <name evidence="8" type="ORF">RPIT_09775</name>
</gene>
<feature type="transmembrane region" description="Helical" evidence="7">
    <location>
        <begin position="102"/>
        <end position="126"/>
    </location>
</feature>
<organism evidence="8 9">
    <name type="scientific">Tessaracoccus flavus</name>
    <dbReference type="NCBI Taxonomy" id="1610493"/>
    <lineage>
        <taxon>Bacteria</taxon>
        <taxon>Bacillati</taxon>
        <taxon>Actinomycetota</taxon>
        <taxon>Actinomycetes</taxon>
        <taxon>Propionibacteriales</taxon>
        <taxon>Propionibacteriaceae</taxon>
        <taxon>Tessaracoccus</taxon>
    </lineage>
</organism>
<dbReference type="AlphaFoldDB" id="A0A1Q2CFZ2"/>
<evidence type="ECO:0000313" key="8">
    <source>
        <dbReference type="EMBL" id="AQP45038.1"/>
    </source>
</evidence>
<feature type="transmembrane region" description="Helical" evidence="7">
    <location>
        <begin position="348"/>
        <end position="366"/>
    </location>
</feature>
<keyword evidence="3 7" id="KW-0812">Transmembrane</keyword>
<keyword evidence="2" id="KW-1003">Cell membrane</keyword>
<evidence type="ECO:0000256" key="4">
    <source>
        <dbReference type="ARBA" id="ARBA00022989"/>
    </source>
</evidence>
<proteinExistence type="predicted"/>